<dbReference type="GO" id="GO:0016787">
    <property type="term" value="F:hydrolase activity"/>
    <property type="evidence" value="ECO:0007669"/>
    <property type="project" value="UniProtKB-KW"/>
</dbReference>
<evidence type="ECO:0000259" key="4">
    <source>
        <dbReference type="PROSITE" id="PS50525"/>
    </source>
</evidence>
<reference evidence="5" key="1">
    <citation type="journal article" date="2016" name="Nature">
        <title>Redefining the invertebrate RNA virosphere.</title>
        <authorList>
            <person name="Shi M."/>
            <person name="Lin X.D."/>
            <person name="Tian J.H."/>
            <person name="Chen L.J."/>
            <person name="Chen X."/>
            <person name="Li C.X."/>
            <person name="Qin X.C."/>
            <person name="Li J."/>
            <person name="Cao J.P."/>
            <person name="Eden J.S."/>
            <person name="Buchmann J."/>
            <person name="Wang W."/>
            <person name="Xu J."/>
            <person name="Holmes E.C."/>
            <person name="Zhang Y.Z."/>
        </authorList>
    </citation>
    <scope>NUCLEOTIDE SEQUENCE</scope>
    <source>
        <strain evidence="5">Arthropodmix14045</strain>
    </source>
</reference>
<feature type="region of interest" description="Disordered" evidence="3">
    <location>
        <begin position="2164"/>
        <end position="2206"/>
    </location>
</feature>
<keyword evidence="1" id="KW-0378">Hydrolase</keyword>
<dbReference type="Pfam" id="PF15518">
    <property type="entry name" value="L_protein_N"/>
    <property type="match status" value="1"/>
</dbReference>
<dbReference type="InterPro" id="IPR007322">
    <property type="entry name" value="RNA_pol_bunyavir"/>
</dbReference>
<feature type="domain" description="RdRp catalytic" evidence="4">
    <location>
        <begin position="986"/>
        <end position="1185"/>
    </location>
</feature>
<evidence type="ECO:0000256" key="2">
    <source>
        <dbReference type="ARBA" id="ARBA00034123"/>
    </source>
</evidence>
<accession>A0A1L3KPA6</accession>
<dbReference type="Pfam" id="PF04196">
    <property type="entry name" value="Bunya_RdRp"/>
    <property type="match status" value="1"/>
</dbReference>
<evidence type="ECO:0000256" key="1">
    <source>
        <dbReference type="ARBA" id="ARBA00022801"/>
    </source>
</evidence>
<dbReference type="GO" id="GO:0039694">
    <property type="term" value="P:viral RNA genome replication"/>
    <property type="evidence" value="ECO:0007669"/>
    <property type="project" value="InterPro"/>
</dbReference>
<dbReference type="InterPro" id="IPR007099">
    <property type="entry name" value="RNA-dir_pol_NSvirus"/>
</dbReference>
<sequence>MELIDNIRRNYDLEIWRQSGLRCRGEMLTHHPTQPIPDLQDYMMVHLLEGKLSWRFDMPEDLVETSSLGTEISRQSRLVDAYKIRHEFVGEGVMLGGSDTRLDKIFGKSPDEPIEETDKLTPDFSLTDTTGVTHIIEVGTCRSNDMRTIKNVFDEKIFKYKETLENRSTNRITTYTVIITTPRYVMSNIDLDNEIVNDMHLRMKIGMALEDKATESGIDIFIGQEKSEADKIASMIGDEIKKIGFKNPPIDDYKVFITRDFIDECLRPPDEKLVQELYFKSRREAMRIDVAPDHNKLMKDYLEDVRDVKETRCDMKPTCNFPFIVMDPKKNSTEGIPRYPVGGDAPDYLMTLWTRALRSLKDNSSESRPTYSLINEAYETRQEVLKAMEADRLSKRGALSKVDVSPALTSKVLLSLQRDGIFGKRAKKEIQQRVRRHQQSLPFNWDTRLDDIDEFMNKTDLYDKLDEIPKTQGSPMRLVQESHDAMENSFDLGKVRDWMKTKWFHGLDLMSDIAVELSLSIKQNTKNGEMICKRLRNHEAYILIKTTNSDSHIFFSLYIPRKSFLKHKEDLPFRRMYTTGSGYMTDFVSFLKDKLGNILNASSRFLTLVSFWCDFYGVTDFCVDSFRKCKEATQMLNVSMLISLENKAETEESITQTRYMYMEVFKSIQSRSKPNPLKVLSKLTVIPRSRLNLWVLRKVVTGFGAMTSFPPMRVVVNQEEQNDADADDVLPGDQWKNLKNFFTGGTLGSATSAVNIMYLGYLKDKNEEGQGNTEWKLVEKIVEEECKLRIKKRHEQYGRITSDDEMPKGKGFSLDAVIYGCSTLEMRLRKDLGPNWKSKLNNEILHSLGRQLTHELASLKASSCIDHMKVDKDSSDEDKKHVVRVKVLEALACRLNKVGLNPFFGLKDMLEYVENTSKGIICDLFKKQQHGGLREIYVLTIESRILQLLVESISRTICTRFDEETLTHPDHKLKLLDEHKVRSSQISRVRGSIFADFCSSSDKTRWNQNFIMTAMSVPLFRLTEQYLHPAIMRTLNLWANKLIKLPPNVVKMLSEKTMISSDTYEKLYTKFHGGTIRGMDAPIVKKRRSAFLNLTTGMMQGILHYTSSLLHVCLLSAFKKISLMYLKKKHGSEHLRFTMTCVCSSDDSATILTAFSSKKAENFKMSDIKAFFDCDVVLHTMTKFCQYFSMVESVKSTTALYDYVEFNSEFLFKNTIAMPVIKFVAACLTISESESFMRRQFEMYNLISSLSGSGFPFLNTYFCQVAQALLHYKTLGSSNTELFEHYEERIKEYPDLVHGFFLMDKDVLCGVAGISYSRWKHCQKYPRLYAGLALHKNEESDIAEDGTVVDSLVVRHGEHYRWYKLLDRVHDGKLHVESVSAKKKPGTAEKEVDQKLVASKMALINESPEVLYRHPTTKAELRIKLLSKALSPGVSKSLKKGNPVVQSFASTAYTLYSHCFTRCSTHKRIGDDKEMRRKLTKKYSLLSSLKERKEYADEVLQTAVGVTELEDMFPLHDSYQEIEDVVQQFRMSDFVECRPIRQKKHFIRLLAGYDKLPLTLLQIVGIKWFGFSHKSSNSVINRCFDAYCAKYQWLRGDLESSLKASPFDRHTELHSFISSQTNQSRMYCRVGPTISTMRFSHRIHQMIRKGALRGHKLEPRSYGEEGQQLPEPGFRQSAFEREKLESELSLALFIPLEFKRDVITRAVLAKLARSRPRLSDWMDCPRWEFEVGMMALYLESKISYQDMMDAIKNKGAGIRIVYTKPQEKNSDGTWSGEGECLVNAEGYQLKVELRNDEVVRICVKNPKDLIKRPDLLKDLFERLRSRPLRTPVYTVNCLYRFNGTRFAHASSVGTPIVHDDDIFVMHLYPTHIGFRVKHGMCSLRVLDDRPYNLISFKSKSWACAMTGHTGPEAKDPWDAWVHQKPVSAIGAVGMLVELKERIDSPNRPGRSESEDNCWVGWVRESLTNRLKYKNIGFTTLLDHPSDLATTEDRSIKADAGLCTDEDLQDWLLEEYEESKEEEQEALQFFSDQLVDSVKDQIICDFSGNAPEDMLDCDLMDFMQTSYDYSPFRPVLRNWIFEDSELLTSVISTEARNFYSLHPFWDNFISACTARDRAFFDKTLSGIVVSSDQDLSRLLQAILSIKMTNVEISLMEQYLRSKPGYIDEAGPSNEPPVAVQDQEGNERVDLVDSDGEEGPAGQDWWDV</sequence>
<name>A0A1L3KPA6_9VIRU</name>
<organism evidence="5">
    <name type="scientific">Hubei insect virus 1</name>
    <dbReference type="NCBI Taxonomy" id="1922897"/>
    <lineage>
        <taxon>Viruses</taxon>
        <taxon>Riboviria</taxon>
    </lineage>
</organism>
<keyword evidence="5" id="KW-0548">Nucleotidyltransferase</keyword>
<keyword evidence="5" id="KW-0808">Transferase</keyword>
<comment type="similarity">
    <text evidence="2">Belongs to the Bunyavirales RNA polymerase family.</text>
</comment>
<evidence type="ECO:0000256" key="3">
    <source>
        <dbReference type="SAM" id="MobiDB-lite"/>
    </source>
</evidence>
<protein>
    <submittedName>
        <fullName evidence="5">RNA-dependent RNA polymerase</fullName>
    </submittedName>
</protein>
<evidence type="ECO:0000313" key="5">
    <source>
        <dbReference type="EMBL" id="APG79218.1"/>
    </source>
</evidence>
<dbReference type="EMBL" id="KX884735">
    <property type="protein sequence ID" value="APG79218.1"/>
    <property type="molecule type" value="Genomic_RNA"/>
</dbReference>
<dbReference type="InterPro" id="IPR029124">
    <property type="entry name" value="L_protein_N"/>
</dbReference>
<dbReference type="GO" id="GO:0003968">
    <property type="term" value="F:RNA-directed RNA polymerase activity"/>
    <property type="evidence" value="ECO:0007669"/>
    <property type="project" value="UniProtKB-KW"/>
</dbReference>
<keyword evidence="5" id="KW-0696">RNA-directed RNA polymerase</keyword>
<proteinExistence type="inferred from homology"/>
<dbReference type="GO" id="GO:0006351">
    <property type="term" value="P:DNA-templated transcription"/>
    <property type="evidence" value="ECO:0007669"/>
    <property type="project" value="InterPro"/>
</dbReference>
<dbReference type="PROSITE" id="PS50525">
    <property type="entry name" value="RDRP_SSRNA_NEG_SEG"/>
    <property type="match status" value="1"/>
</dbReference>